<dbReference type="NCBIfam" id="TIGR00021">
    <property type="entry name" value="rpiA"/>
    <property type="match status" value="1"/>
</dbReference>
<organism evidence="4">
    <name type="scientific">Candidatus Aciduliprofundum boonei</name>
    <dbReference type="NCBI Taxonomy" id="379547"/>
    <lineage>
        <taxon>Archaea</taxon>
        <taxon>Methanobacteriati</taxon>
        <taxon>Thermoplasmatota</taxon>
        <taxon>DHVE2 group</taxon>
        <taxon>Candidatus Aciduliprofundum</taxon>
    </lineage>
</organism>
<evidence type="ECO:0000313" key="4">
    <source>
        <dbReference type="EMBL" id="HHE75724.1"/>
    </source>
</evidence>
<dbReference type="EC" id="5.3.1.6" evidence="3"/>
<dbReference type="NCBIfam" id="NF001924">
    <property type="entry name" value="PRK00702.1"/>
    <property type="match status" value="1"/>
</dbReference>
<dbReference type="Pfam" id="PF06026">
    <property type="entry name" value="Rib_5-P_isom_A"/>
    <property type="match status" value="1"/>
</dbReference>
<comment type="catalytic activity">
    <reaction evidence="1 3">
        <text>aldehydo-D-ribose 5-phosphate = D-ribulose 5-phosphate</text>
        <dbReference type="Rhea" id="RHEA:14657"/>
        <dbReference type="ChEBI" id="CHEBI:58121"/>
        <dbReference type="ChEBI" id="CHEBI:58273"/>
        <dbReference type="EC" id="5.3.1.6"/>
    </reaction>
</comment>
<dbReference type="InterPro" id="IPR037171">
    <property type="entry name" value="NagB/RpiA_transferase-like"/>
</dbReference>
<comment type="pathway">
    <text evidence="3">Carbohydrate degradation; pentose phosphate pathway; D-ribose 5-phosphate from D-ribulose 5-phosphate (non-oxidative stage): step 1/1.</text>
</comment>
<dbReference type="PANTHER" id="PTHR11934:SF0">
    <property type="entry name" value="RIBOSE-5-PHOSPHATE ISOMERASE"/>
    <property type="match status" value="1"/>
</dbReference>
<dbReference type="EMBL" id="DRTM01000088">
    <property type="protein sequence ID" value="HHE75724.1"/>
    <property type="molecule type" value="Genomic_DNA"/>
</dbReference>
<reference evidence="4" key="1">
    <citation type="journal article" date="2020" name="mSystems">
        <title>Genome- and Community-Level Interaction Insights into Carbon Utilization and Element Cycling Functions of Hydrothermarchaeota in Hydrothermal Sediment.</title>
        <authorList>
            <person name="Zhou Z."/>
            <person name="Liu Y."/>
            <person name="Xu W."/>
            <person name="Pan J."/>
            <person name="Luo Z.H."/>
            <person name="Li M."/>
        </authorList>
    </citation>
    <scope>NUCLEOTIDE SEQUENCE [LARGE SCALE GENOMIC DNA]</scope>
    <source>
        <strain evidence="4">HyVt-85</strain>
    </source>
</reference>
<dbReference type="GO" id="GO:0006014">
    <property type="term" value="P:D-ribose metabolic process"/>
    <property type="evidence" value="ECO:0007669"/>
    <property type="project" value="TreeGrafter"/>
</dbReference>
<comment type="similarity">
    <text evidence="3">Belongs to the ribose 5-phosphate isomerase family.</text>
</comment>
<proteinExistence type="inferred from homology"/>
<dbReference type="InterPro" id="IPR004788">
    <property type="entry name" value="Ribose5P_isomerase_type_A"/>
</dbReference>
<name>A0A7J3T9W4_9ARCH</name>
<dbReference type="Gene3D" id="3.30.70.260">
    <property type="match status" value="1"/>
</dbReference>
<dbReference type="GO" id="GO:0005829">
    <property type="term" value="C:cytosol"/>
    <property type="evidence" value="ECO:0007669"/>
    <property type="project" value="TreeGrafter"/>
</dbReference>
<comment type="caution">
    <text evidence="4">The sequence shown here is derived from an EMBL/GenBank/DDBJ whole genome shotgun (WGS) entry which is preliminary data.</text>
</comment>
<dbReference type="SUPFAM" id="SSF75445">
    <property type="entry name" value="D-ribose-5-phosphate isomerase (RpiA), lid domain"/>
    <property type="match status" value="1"/>
</dbReference>
<accession>A0A7J3T9W4</accession>
<dbReference type="Gene3D" id="3.40.50.1360">
    <property type="match status" value="1"/>
</dbReference>
<dbReference type="SUPFAM" id="SSF100950">
    <property type="entry name" value="NagB/RpiA/CoA transferase-like"/>
    <property type="match status" value="1"/>
</dbReference>
<dbReference type="Proteomes" id="UP000886130">
    <property type="component" value="Unassembled WGS sequence"/>
</dbReference>
<feature type="binding site" evidence="3">
    <location>
        <position position="122"/>
    </location>
    <ligand>
        <name>substrate</name>
    </ligand>
</feature>
<dbReference type="InterPro" id="IPR020672">
    <property type="entry name" value="Ribose5P_isomerase_typA_subgr"/>
</dbReference>
<dbReference type="UniPathway" id="UPA00115">
    <property type="reaction ID" value="UER00412"/>
</dbReference>
<dbReference type="GO" id="GO:0004751">
    <property type="term" value="F:ribose-5-phosphate isomerase activity"/>
    <property type="evidence" value="ECO:0007669"/>
    <property type="project" value="UniProtKB-UniRule"/>
</dbReference>
<gene>
    <name evidence="3 4" type="primary">rpiA</name>
    <name evidence="4" type="ORF">ENL31_01175</name>
</gene>
<evidence type="ECO:0000256" key="3">
    <source>
        <dbReference type="HAMAP-Rule" id="MF_00170"/>
    </source>
</evidence>
<protein>
    <recommendedName>
        <fullName evidence="3">Ribose-5-phosphate isomerase A</fullName>
        <ecNumber evidence="3">5.3.1.6</ecNumber>
    </recommendedName>
    <alternativeName>
        <fullName evidence="3">Phosphoriboisomerase A</fullName>
        <shortName evidence="3">PRI</shortName>
    </alternativeName>
</protein>
<dbReference type="CDD" id="cd01398">
    <property type="entry name" value="RPI_A"/>
    <property type="match status" value="1"/>
</dbReference>
<evidence type="ECO:0000256" key="1">
    <source>
        <dbReference type="ARBA" id="ARBA00001713"/>
    </source>
</evidence>
<dbReference type="GO" id="GO:0009052">
    <property type="term" value="P:pentose-phosphate shunt, non-oxidative branch"/>
    <property type="evidence" value="ECO:0007669"/>
    <property type="project" value="UniProtKB-UniRule"/>
</dbReference>
<feature type="binding site" evidence="3">
    <location>
        <begin position="95"/>
        <end position="98"/>
    </location>
    <ligand>
        <name>substrate</name>
    </ligand>
</feature>
<feature type="binding site" evidence="3">
    <location>
        <begin position="27"/>
        <end position="30"/>
    </location>
    <ligand>
        <name>substrate</name>
    </ligand>
</feature>
<dbReference type="HAMAP" id="MF_00170">
    <property type="entry name" value="Rib_5P_isom_A"/>
    <property type="match status" value="1"/>
</dbReference>
<dbReference type="PANTHER" id="PTHR11934">
    <property type="entry name" value="RIBOSE-5-PHOSPHATE ISOMERASE"/>
    <property type="match status" value="1"/>
</dbReference>
<comment type="subunit">
    <text evidence="3">Homodimer.</text>
</comment>
<sequence length="224" mass="24975">MIEEMKRKAGEKAAEYIKDGMVVGLGTGSTVKYTILKLGEMVRNGLEIVGVPTSRRTEELARGLGIKLGDLNDYDSIDITVDGADEVDEKLNLIKGGGGALLREKMIAYASKYEVIVVDERKVKEFLGEFPLPVEIVKFGYRKTIRNLESLGCRAELRMKDGEIYITDNGNYIVDCKFGKIEEPEKLEREIDRIPGVVEIGLFINLANEVIVGKKEGIEIMRKS</sequence>
<comment type="function">
    <text evidence="3">Catalyzes the reversible conversion of ribose-5-phosphate to ribulose 5-phosphate.</text>
</comment>
<keyword evidence="2 3" id="KW-0413">Isomerase</keyword>
<evidence type="ECO:0000256" key="2">
    <source>
        <dbReference type="ARBA" id="ARBA00023235"/>
    </source>
</evidence>
<dbReference type="AlphaFoldDB" id="A0A7J3T9W4"/>
<dbReference type="FunFam" id="3.40.50.1360:FF:000001">
    <property type="entry name" value="Ribose-5-phosphate isomerase A"/>
    <property type="match status" value="1"/>
</dbReference>
<feature type="binding site" evidence="3">
    <location>
        <begin position="82"/>
        <end position="85"/>
    </location>
    <ligand>
        <name>substrate</name>
    </ligand>
</feature>
<feature type="active site" description="Proton acceptor" evidence="3">
    <location>
        <position position="104"/>
    </location>
</feature>